<proteinExistence type="predicted"/>
<protein>
    <submittedName>
        <fullName evidence="1">Uncharacterized protein</fullName>
    </submittedName>
</protein>
<name>A0ACB9XJP6_CHAAC</name>
<comment type="caution">
    <text evidence="1">The sequence shown here is derived from an EMBL/GenBank/DDBJ whole genome shotgun (WGS) entry which is preliminary data.</text>
</comment>
<organism evidence="1 2">
    <name type="scientific">Chaenocephalus aceratus</name>
    <name type="common">Blackfin icefish</name>
    <name type="synonym">Chaenichthys aceratus</name>
    <dbReference type="NCBI Taxonomy" id="36190"/>
    <lineage>
        <taxon>Eukaryota</taxon>
        <taxon>Metazoa</taxon>
        <taxon>Chordata</taxon>
        <taxon>Craniata</taxon>
        <taxon>Vertebrata</taxon>
        <taxon>Euteleostomi</taxon>
        <taxon>Actinopterygii</taxon>
        <taxon>Neopterygii</taxon>
        <taxon>Teleostei</taxon>
        <taxon>Neoteleostei</taxon>
        <taxon>Acanthomorphata</taxon>
        <taxon>Eupercaria</taxon>
        <taxon>Perciformes</taxon>
        <taxon>Notothenioidei</taxon>
        <taxon>Channichthyidae</taxon>
        <taxon>Chaenocephalus</taxon>
    </lineage>
</organism>
<gene>
    <name evidence="1" type="ORF">KUCAC02_030691</name>
</gene>
<sequence>MLLLLFFQANAPTLSLASPVRHPNSIQAPGPEPEAIGGRKLGGHQNGMVDVLGSTRPRCVIA</sequence>
<evidence type="ECO:0000313" key="2">
    <source>
        <dbReference type="Proteomes" id="UP001057452"/>
    </source>
</evidence>
<evidence type="ECO:0000313" key="1">
    <source>
        <dbReference type="EMBL" id="KAI4827286.1"/>
    </source>
</evidence>
<feature type="non-terminal residue" evidence="1">
    <location>
        <position position="62"/>
    </location>
</feature>
<dbReference type="EMBL" id="CM043789">
    <property type="protein sequence ID" value="KAI4827286.1"/>
    <property type="molecule type" value="Genomic_DNA"/>
</dbReference>
<dbReference type="Proteomes" id="UP001057452">
    <property type="component" value="Chromosome 5"/>
</dbReference>
<reference evidence="1" key="1">
    <citation type="submission" date="2022-05" db="EMBL/GenBank/DDBJ databases">
        <title>Chromosome-level genome of Chaenocephalus aceratus.</title>
        <authorList>
            <person name="Park H."/>
        </authorList>
    </citation>
    <scope>NUCLEOTIDE SEQUENCE</scope>
    <source>
        <strain evidence="1">KU_202001</strain>
    </source>
</reference>
<accession>A0ACB9XJP6</accession>
<keyword evidence="2" id="KW-1185">Reference proteome</keyword>